<comment type="caution">
    <text evidence="3">The sequence shown here is derived from an EMBL/GenBank/DDBJ whole genome shotgun (WGS) entry which is preliminary data.</text>
</comment>
<dbReference type="HOGENOM" id="CLU_055859_5_0_1"/>
<sequence length="234" mass="24837">MIGSPTSVIFFFCFIQIFFETTRSAECYNPDGTNRNALDPPSQDYQPCGPEGEDTGGFCYNYHFDLFWRESCTDRTWKSPACTKLFLNGTGLAGDVVIILCTDGSYCYGNDDNARACCSGGNGIFLENGTPTTRRPSAASTTLVSNSAGTSGVETHHLVASSPTPSSRGGSGLSTVVKAGIAAAAGLSGMAIIMAAGFLLLRYRMQKQQMVEKTVYAREDTTAAVSGGQGRYGN</sequence>
<name>S8AX26_DACHA</name>
<evidence type="ECO:0000313" key="4">
    <source>
        <dbReference type="Proteomes" id="UP000015100"/>
    </source>
</evidence>
<dbReference type="AlphaFoldDB" id="S8AX26"/>
<evidence type="ECO:0000313" key="3">
    <source>
        <dbReference type="EMBL" id="EPS45556.1"/>
    </source>
</evidence>
<evidence type="ECO:0000256" key="2">
    <source>
        <dbReference type="SAM" id="SignalP"/>
    </source>
</evidence>
<dbReference type="OrthoDB" id="5215637at2759"/>
<proteinExistence type="predicted"/>
<gene>
    <name evidence="3" type="ORF">H072_491</name>
</gene>
<evidence type="ECO:0008006" key="5">
    <source>
        <dbReference type="Google" id="ProtNLM"/>
    </source>
</evidence>
<reference evidence="3 4" key="1">
    <citation type="journal article" date="2013" name="PLoS Genet.">
        <title>Genomic mechanisms accounting for the adaptation to parasitism in nematode-trapping fungi.</title>
        <authorList>
            <person name="Meerupati T."/>
            <person name="Andersson K.M."/>
            <person name="Friman E."/>
            <person name="Kumar D."/>
            <person name="Tunlid A."/>
            <person name="Ahren D."/>
        </authorList>
    </citation>
    <scope>NUCLEOTIDE SEQUENCE [LARGE SCALE GENOMIC DNA]</scope>
    <source>
        <strain evidence="3 4">CBS 200.50</strain>
    </source>
</reference>
<protein>
    <recommendedName>
        <fullName evidence="5">Mid2 domain-containing protein</fullName>
    </recommendedName>
</protein>
<accession>S8AX26</accession>
<keyword evidence="4" id="KW-1185">Reference proteome</keyword>
<keyword evidence="1" id="KW-1133">Transmembrane helix</keyword>
<keyword evidence="1" id="KW-0812">Transmembrane</keyword>
<keyword evidence="1" id="KW-0472">Membrane</keyword>
<keyword evidence="2" id="KW-0732">Signal</keyword>
<dbReference type="STRING" id="1284197.S8AX26"/>
<feature type="signal peptide" evidence="2">
    <location>
        <begin position="1"/>
        <end position="24"/>
    </location>
</feature>
<dbReference type="eggNOG" id="ENOG502SV8X">
    <property type="taxonomic scope" value="Eukaryota"/>
</dbReference>
<organism evidence="3 4">
    <name type="scientific">Dactylellina haptotyla (strain CBS 200.50)</name>
    <name type="common">Nematode-trapping fungus</name>
    <name type="synonym">Monacrosporium haptotylum</name>
    <dbReference type="NCBI Taxonomy" id="1284197"/>
    <lineage>
        <taxon>Eukaryota</taxon>
        <taxon>Fungi</taxon>
        <taxon>Dikarya</taxon>
        <taxon>Ascomycota</taxon>
        <taxon>Pezizomycotina</taxon>
        <taxon>Orbiliomycetes</taxon>
        <taxon>Orbiliales</taxon>
        <taxon>Orbiliaceae</taxon>
        <taxon>Dactylellina</taxon>
    </lineage>
</organism>
<dbReference type="EMBL" id="AQGS01000013">
    <property type="protein sequence ID" value="EPS45556.1"/>
    <property type="molecule type" value="Genomic_DNA"/>
</dbReference>
<evidence type="ECO:0000256" key="1">
    <source>
        <dbReference type="SAM" id="Phobius"/>
    </source>
</evidence>
<reference evidence="4" key="2">
    <citation type="submission" date="2013-04" db="EMBL/GenBank/DDBJ databases">
        <title>Genomic mechanisms accounting for the adaptation to parasitism in nematode-trapping fungi.</title>
        <authorList>
            <person name="Ahren D.G."/>
        </authorList>
    </citation>
    <scope>NUCLEOTIDE SEQUENCE [LARGE SCALE GENOMIC DNA]</scope>
    <source>
        <strain evidence="4">CBS 200.50</strain>
    </source>
</reference>
<feature type="transmembrane region" description="Helical" evidence="1">
    <location>
        <begin position="181"/>
        <end position="201"/>
    </location>
</feature>
<feature type="chain" id="PRO_5004548196" description="Mid2 domain-containing protein" evidence="2">
    <location>
        <begin position="25"/>
        <end position="234"/>
    </location>
</feature>
<dbReference type="Proteomes" id="UP000015100">
    <property type="component" value="Unassembled WGS sequence"/>
</dbReference>